<dbReference type="OMA" id="DFFPRRQ"/>
<evidence type="ECO:0000259" key="4">
    <source>
        <dbReference type="Pfam" id="PF00808"/>
    </source>
</evidence>
<dbReference type="GO" id="GO:0006261">
    <property type="term" value="P:DNA-templated DNA replication"/>
    <property type="evidence" value="ECO:0007669"/>
    <property type="project" value="TreeGrafter"/>
</dbReference>
<dbReference type="FunCoup" id="T1HCZ9">
    <property type="interactions" value="1089"/>
</dbReference>
<dbReference type="EMBL" id="ACPB03014552">
    <property type="status" value="NOT_ANNOTATED_CDS"/>
    <property type="molecule type" value="Genomic_DNA"/>
</dbReference>
<evidence type="ECO:0000313" key="5">
    <source>
        <dbReference type="EnsemblMetazoa" id="RPRC001914-PA"/>
    </source>
</evidence>
<evidence type="ECO:0000313" key="6">
    <source>
        <dbReference type="Proteomes" id="UP000015103"/>
    </source>
</evidence>
<organism evidence="5 6">
    <name type="scientific">Rhodnius prolixus</name>
    <name type="common">Triatomid bug</name>
    <dbReference type="NCBI Taxonomy" id="13249"/>
    <lineage>
        <taxon>Eukaryota</taxon>
        <taxon>Metazoa</taxon>
        <taxon>Ecdysozoa</taxon>
        <taxon>Arthropoda</taxon>
        <taxon>Hexapoda</taxon>
        <taxon>Insecta</taxon>
        <taxon>Pterygota</taxon>
        <taxon>Neoptera</taxon>
        <taxon>Paraneoptera</taxon>
        <taxon>Hemiptera</taxon>
        <taxon>Heteroptera</taxon>
        <taxon>Panheteroptera</taxon>
        <taxon>Cimicomorpha</taxon>
        <taxon>Reduviidae</taxon>
        <taxon>Triatominae</taxon>
        <taxon>Rhodnius</taxon>
    </lineage>
</organism>
<keyword evidence="2" id="KW-0539">Nucleus</keyword>
<dbReference type="eggNOG" id="KOG1657">
    <property type="taxonomic scope" value="Eukaryota"/>
</dbReference>
<dbReference type="CDD" id="cd22924">
    <property type="entry name" value="HFD_CHRAC1-like"/>
    <property type="match status" value="1"/>
</dbReference>
<dbReference type="InParanoid" id="T1HCZ9"/>
<reference evidence="5" key="1">
    <citation type="submission" date="2015-05" db="UniProtKB">
        <authorList>
            <consortium name="EnsemblMetazoa"/>
        </authorList>
    </citation>
    <scope>IDENTIFICATION</scope>
</reference>
<dbReference type="Gene3D" id="1.10.20.10">
    <property type="entry name" value="Histone, subunit A"/>
    <property type="match status" value="1"/>
</dbReference>
<dbReference type="VEuPathDB" id="VectorBase:RPRC001914"/>
<sequence>MSVTKKQLQLPMNRIKTIMKSSPNVETIGQEALFAVTKSAELFIRFLTEEGLKRCPSRDKLEYKGVAEVAQTNANLNFLTEILPRKLTVKECRRITEKDRERLESSDSSEESTDEGVRE</sequence>
<dbReference type="GO" id="GO:0008623">
    <property type="term" value="C:CHRAC"/>
    <property type="evidence" value="ECO:0007669"/>
    <property type="project" value="TreeGrafter"/>
</dbReference>
<dbReference type="Proteomes" id="UP000015103">
    <property type="component" value="Unassembled WGS sequence"/>
</dbReference>
<dbReference type="GO" id="GO:0006338">
    <property type="term" value="P:chromatin remodeling"/>
    <property type="evidence" value="ECO:0007669"/>
    <property type="project" value="TreeGrafter"/>
</dbReference>
<dbReference type="PANTHER" id="PTHR10252:SF54">
    <property type="entry name" value="CHROMATIN ACCESSIBILITY COMPLEX PROTEIN 1"/>
    <property type="match status" value="1"/>
</dbReference>
<feature type="compositionally biased region" description="Acidic residues" evidence="3">
    <location>
        <begin position="107"/>
        <end position="119"/>
    </location>
</feature>
<dbReference type="InterPro" id="IPR009072">
    <property type="entry name" value="Histone-fold"/>
</dbReference>
<feature type="domain" description="Transcription factor CBF/NF-Y/archaeal histone" evidence="4">
    <location>
        <begin position="9"/>
        <end position="58"/>
    </location>
</feature>
<dbReference type="STRING" id="13249.T1HCZ9"/>
<keyword evidence="6" id="KW-1185">Reference proteome</keyword>
<dbReference type="PANTHER" id="PTHR10252">
    <property type="entry name" value="HISTONE-LIKE TRANSCRIPTION FACTOR CCAAT-RELATED"/>
    <property type="match status" value="1"/>
</dbReference>
<dbReference type="RefSeq" id="XP_073999672.1">
    <property type="nucleotide sequence ID" value="XM_074143571.1"/>
</dbReference>
<dbReference type="GO" id="GO:0046982">
    <property type="term" value="F:protein heterodimerization activity"/>
    <property type="evidence" value="ECO:0007669"/>
    <property type="project" value="InterPro"/>
</dbReference>
<feature type="region of interest" description="Disordered" evidence="3">
    <location>
        <begin position="98"/>
        <end position="119"/>
    </location>
</feature>
<dbReference type="Pfam" id="PF00808">
    <property type="entry name" value="CBFD_NFYB_HMF"/>
    <property type="match status" value="1"/>
</dbReference>
<evidence type="ECO:0000256" key="2">
    <source>
        <dbReference type="ARBA" id="ARBA00023242"/>
    </source>
</evidence>
<evidence type="ECO:0000256" key="3">
    <source>
        <dbReference type="SAM" id="MobiDB-lite"/>
    </source>
</evidence>
<name>T1HCZ9_RHOPR</name>
<comment type="subcellular location">
    <subcellularLocation>
        <location evidence="1">Nucleus</location>
    </subcellularLocation>
</comment>
<evidence type="ECO:0000256" key="1">
    <source>
        <dbReference type="ARBA" id="ARBA00004123"/>
    </source>
</evidence>
<proteinExistence type="predicted"/>
<dbReference type="SUPFAM" id="SSF47113">
    <property type="entry name" value="Histone-fold"/>
    <property type="match status" value="1"/>
</dbReference>
<dbReference type="InterPro" id="IPR003958">
    <property type="entry name" value="CBFA_NFYB_domain"/>
</dbReference>
<dbReference type="AlphaFoldDB" id="T1HCZ9"/>
<dbReference type="InterPro" id="IPR050568">
    <property type="entry name" value="Transcr_DNA_Rep_Reg"/>
</dbReference>
<dbReference type="HOGENOM" id="CLU_045277_11_0_1"/>
<dbReference type="GeneID" id="141462011"/>
<protein>
    <submittedName>
        <fullName evidence="5">CBFD_NFYB_HMF domain-containing protein</fullName>
    </submittedName>
</protein>
<dbReference type="EnsemblMetazoa" id="RPRC001914-RA">
    <property type="protein sequence ID" value="RPRC001914-PA"/>
    <property type="gene ID" value="RPRC001914"/>
</dbReference>
<accession>T1HCZ9</accession>